<reference evidence="1" key="1">
    <citation type="submission" date="2018-01" db="EMBL/GenBank/DDBJ databases">
        <title>Complete Genome Sequence of three strains from Ralstonia solanacearum ecotype Moko sequevar IIA-53 from Brazil.</title>
        <authorList>
            <person name="Silva J.R."/>
            <person name="Albuquerque G.M.R."/>
            <person name="Pais A.K.L."/>
            <person name="Silva A.M.F."/>
            <person name="Boiteux M.E.N.F."/>
            <person name="Souza E.B."/>
            <person name="Mariano R.L.R."/>
        </authorList>
    </citation>
    <scope>NUCLEOTIDE SEQUENCE [LARGE SCALE GENOMIC DNA]</scope>
    <source>
        <strain evidence="1">SFC</strain>
        <plasmid evidence="1">unnamed</plasmid>
    </source>
</reference>
<protein>
    <submittedName>
        <fullName evidence="1">Uncharacterized protein</fullName>
    </submittedName>
</protein>
<organism evidence="1">
    <name type="scientific">Ralstonia solanacearum</name>
    <name type="common">Pseudomonas solanacearum</name>
    <dbReference type="NCBI Taxonomy" id="305"/>
    <lineage>
        <taxon>Bacteria</taxon>
        <taxon>Pseudomonadati</taxon>
        <taxon>Pseudomonadota</taxon>
        <taxon>Betaproteobacteria</taxon>
        <taxon>Burkholderiales</taxon>
        <taxon>Burkholderiaceae</taxon>
        <taxon>Ralstonia</taxon>
        <taxon>Ralstonia solanacearum species complex</taxon>
    </lineage>
</organism>
<name>A0A5H2Q764_RALSL</name>
<gene>
    <name evidence="1" type="ORF">C2L97_17325</name>
</gene>
<accession>A0A5H2Q764</accession>
<dbReference type="AlphaFoldDB" id="A0A5H2Q764"/>
<evidence type="ECO:0000313" key="1">
    <source>
        <dbReference type="EMBL" id="AYB57814.1"/>
    </source>
</evidence>
<keyword evidence="1" id="KW-0614">Plasmid</keyword>
<geneLocation type="plasmid" evidence="1">
    <name>unnamed</name>
</geneLocation>
<sequence length="145" mass="16040">MGRLRRESVAVVSRLRTVRAAGVHREAGCRFGRAHGRVRLFRVAGWRKFAIPWPGSGGCQRIGVLAVRCLHEARDGGQFFFHGKRARLQAAGFDVAILWHRIGGGYSVRTFHTRPKALSLSTMLFLKGLPCHSIWPQGNAVPVSA</sequence>
<dbReference type="EMBL" id="CP026093">
    <property type="protein sequence ID" value="AYB57814.1"/>
    <property type="molecule type" value="Genomic_DNA"/>
</dbReference>
<proteinExistence type="predicted"/>